<sequence>MPEPTWQCSACSTFNAADETACTVCDTARREAEKKPAPAKPSRPKPSPPPARTTPTKRTPSSRSTPAKRTPAPRKTTPKRKPATKRTDPPGRTPPTRTTSGASGRRPSDAESLTDILASLEWECPNCGLDVVGTTLCRVCRTTWKPSFSTTLPSPSRVPRTRSASPGVRTTSSSGRAWGPILDDPVTPTPPKPPPHEATRGEIIAGCGCLIVIAATVITLIVLLIVNWGSVISFFTGSDSDSADPKPTASASGPCPKQLADQLPKGSADGARLVAAYSREGDNEERYAFCRTTKGKYYYFFQKNSGARYDSPSPAKKTKDGYSLSVPPNSFRFRNGEITAYANGKESWKEALVPEASIK</sequence>
<keyword evidence="5" id="KW-0812">Transmembrane</keyword>
<keyword evidence="5" id="KW-1133">Transmembrane helix</keyword>
<dbReference type="OrthoDB" id="3636727at2"/>
<dbReference type="PROSITE" id="PS01358">
    <property type="entry name" value="ZF_RANBP2_1"/>
    <property type="match status" value="1"/>
</dbReference>
<feature type="region of interest" description="Disordered" evidence="4">
    <location>
        <begin position="239"/>
        <end position="266"/>
    </location>
</feature>
<feature type="domain" description="RanBP2-type" evidence="6">
    <location>
        <begin position="2"/>
        <end position="31"/>
    </location>
</feature>
<evidence type="ECO:0000259" key="6">
    <source>
        <dbReference type="PROSITE" id="PS50199"/>
    </source>
</evidence>
<name>A0A372LZY9_9ACTN</name>
<evidence type="ECO:0000256" key="1">
    <source>
        <dbReference type="ARBA" id="ARBA00022723"/>
    </source>
</evidence>
<dbReference type="EMBL" id="QUAK01000169">
    <property type="protein sequence ID" value="RFU83833.1"/>
    <property type="molecule type" value="Genomic_DNA"/>
</dbReference>
<evidence type="ECO:0000313" key="7">
    <source>
        <dbReference type="EMBL" id="RFU83833.1"/>
    </source>
</evidence>
<dbReference type="AlphaFoldDB" id="A0A372LZY9"/>
<dbReference type="RefSeq" id="WP_128558513.1">
    <property type="nucleotide sequence ID" value="NZ_QUAK01000169.1"/>
</dbReference>
<dbReference type="PRINTS" id="PR01217">
    <property type="entry name" value="PRICHEXTENSN"/>
</dbReference>
<keyword evidence="3" id="KW-0862">Zinc</keyword>
<comment type="caution">
    <text evidence="7">The sequence shown here is derived from an EMBL/GenBank/DDBJ whole genome shotgun (WGS) entry which is preliminary data.</text>
</comment>
<evidence type="ECO:0000256" key="3">
    <source>
        <dbReference type="ARBA" id="ARBA00022833"/>
    </source>
</evidence>
<proteinExistence type="predicted"/>
<feature type="transmembrane region" description="Helical" evidence="5">
    <location>
        <begin position="203"/>
        <end position="226"/>
    </location>
</feature>
<keyword evidence="1" id="KW-0479">Metal-binding</keyword>
<keyword evidence="2" id="KW-0863">Zinc-finger</keyword>
<feature type="region of interest" description="Disordered" evidence="4">
    <location>
        <begin position="148"/>
        <end position="198"/>
    </location>
</feature>
<feature type="compositionally biased region" description="Polar residues" evidence="4">
    <location>
        <begin position="162"/>
        <end position="175"/>
    </location>
</feature>
<protein>
    <recommendedName>
        <fullName evidence="6">RanBP2-type domain-containing protein</fullName>
    </recommendedName>
</protein>
<dbReference type="PROSITE" id="PS50199">
    <property type="entry name" value="ZF_RANBP2_2"/>
    <property type="match status" value="1"/>
</dbReference>
<keyword evidence="8" id="KW-1185">Reference proteome</keyword>
<evidence type="ECO:0000256" key="2">
    <source>
        <dbReference type="ARBA" id="ARBA00022771"/>
    </source>
</evidence>
<keyword evidence="5" id="KW-0472">Membrane</keyword>
<feature type="region of interest" description="Disordered" evidence="4">
    <location>
        <begin position="29"/>
        <end position="111"/>
    </location>
</feature>
<dbReference type="Proteomes" id="UP000263094">
    <property type="component" value="Unassembled WGS sequence"/>
</dbReference>
<dbReference type="InterPro" id="IPR001876">
    <property type="entry name" value="Znf_RanBP2"/>
</dbReference>
<dbReference type="Pfam" id="PF00641">
    <property type="entry name" value="Zn_ribbon_RanBP"/>
    <property type="match status" value="1"/>
</dbReference>
<feature type="compositionally biased region" description="Low complexity" evidence="4">
    <location>
        <begin position="53"/>
        <end position="75"/>
    </location>
</feature>
<evidence type="ECO:0000256" key="5">
    <source>
        <dbReference type="SAM" id="Phobius"/>
    </source>
</evidence>
<accession>A0A372LZY9</accession>
<evidence type="ECO:0000313" key="8">
    <source>
        <dbReference type="Proteomes" id="UP000263094"/>
    </source>
</evidence>
<organism evidence="7 8">
    <name type="scientific">Streptomyces triticagri</name>
    <dbReference type="NCBI Taxonomy" id="2293568"/>
    <lineage>
        <taxon>Bacteria</taxon>
        <taxon>Bacillati</taxon>
        <taxon>Actinomycetota</taxon>
        <taxon>Actinomycetes</taxon>
        <taxon>Kitasatosporales</taxon>
        <taxon>Streptomycetaceae</taxon>
        <taxon>Streptomyces</taxon>
    </lineage>
</organism>
<evidence type="ECO:0000256" key="4">
    <source>
        <dbReference type="SAM" id="MobiDB-lite"/>
    </source>
</evidence>
<reference evidence="7 8" key="1">
    <citation type="submission" date="2018-08" db="EMBL/GenBank/DDBJ databases">
        <title>Isolation, diversity and antifungal activity of Actinobacteria from wheat.</title>
        <authorList>
            <person name="Han C."/>
        </authorList>
    </citation>
    <scope>NUCLEOTIDE SEQUENCE [LARGE SCALE GENOMIC DNA]</scope>
    <source>
        <strain evidence="7 8">NEAU-YY421</strain>
    </source>
</reference>
<dbReference type="GO" id="GO:0008270">
    <property type="term" value="F:zinc ion binding"/>
    <property type="evidence" value="ECO:0007669"/>
    <property type="project" value="UniProtKB-KW"/>
</dbReference>
<feature type="compositionally biased region" description="Pro residues" evidence="4">
    <location>
        <begin position="38"/>
        <end position="52"/>
    </location>
</feature>
<gene>
    <name evidence="7" type="ORF">DY218_25725</name>
</gene>